<accession>A0A2H0DXN7</accession>
<gene>
    <name evidence="1" type="ORF">COW81_02960</name>
</gene>
<dbReference type="Proteomes" id="UP000231143">
    <property type="component" value="Unassembled WGS sequence"/>
</dbReference>
<dbReference type="EMBL" id="PCTT01000039">
    <property type="protein sequence ID" value="PIP86927.1"/>
    <property type="molecule type" value="Genomic_DNA"/>
</dbReference>
<protein>
    <recommendedName>
        <fullName evidence="3">Resolvase HTH domain-containing protein</fullName>
    </recommendedName>
</protein>
<reference evidence="1 2" key="1">
    <citation type="submission" date="2017-09" db="EMBL/GenBank/DDBJ databases">
        <title>Depth-based differentiation of microbial function through sediment-hosted aquifers and enrichment of novel symbionts in the deep terrestrial subsurface.</title>
        <authorList>
            <person name="Probst A.J."/>
            <person name="Ladd B."/>
            <person name="Jarett J.K."/>
            <person name="Geller-Mcgrath D.E."/>
            <person name="Sieber C.M."/>
            <person name="Emerson J.B."/>
            <person name="Anantharaman K."/>
            <person name="Thomas B.C."/>
            <person name="Malmstrom R."/>
            <person name="Stieglmeier M."/>
            <person name="Klingl A."/>
            <person name="Woyke T."/>
            <person name="Ryan C.M."/>
            <person name="Banfield J.F."/>
        </authorList>
    </citation>
    <scope>NUCLEOTIDE SEQUENCE [LARGE SCALE GENOMIC DNA]</scope>
    <source>
        <strain evidence="1">CG22_combo_CG10-13_8_21_14_all_36_13</strain>
    </source>
</reference>
<comment type="caution">
    <text evidence="1">The sequence shown here is derived from an EMBL/GenBank/DDBJ whole genome shotgun (WGS) entry which is preliminary data.</text>
</comment>
<name>A0A2H0DXN7_9BACT</name>
<proteinExistence type="predicted"/>
<evidence type="ECO:0000313" key="1">
    <source>
        <dbReference type="EMBL" id="PIP86927.1"/>
    </source>
</evidence>
<organism evidence="1 2">
    <name type="scientific">Candidatus Campbellbacteria bacterium CG22_combo_CG10-13_8_21_14_all_36_13</name>
    <dbReference type="NCBI Taxonomy" id="1974529"/>
    <lineage>
        <taxon>Bacteria</taxon>
        <taxon>Candidatus Campbelliibacteriota</taxon>
    </lineage>
</organism>
<sequence length="226" mass="26880">MQAKVREKELAIKLRRQGLSYKDILKQIPVAKSSLSAWLKDLPLTAREKEYLQKRRGVNISHGRMKAATMLHERKLDREKDYFMDARREFNMWKDNAFFCTGIALYWAEGAKRSQVFAFTNSDWKMFSLFIRWIERFAGANRNNLYYQLYIHKLYASEKCEEYWASKLQISTKSFKKTVYKPSGRLIKKRPQYKGCLRVSVPKSSGLLYKMKVWHNMLAQQYDSDV</sequence>
<evidence type="ECO:0000313" key="2">
    <source>
        <dbReference type="Proteomes" id="UP000231143"/>
    </source>
</evidence>
<evidence type="ECO:0008006" key="3">
    <source>
        <dbReference type="Google" id="ProtNLM"/>
    </source>
</evidence>
<dbReference type="AlphaFoldDB" id="A0A2H0DXN7"/>